<comment type="caution">
    <text evidence="1">The sequence shown here is derived from an EMBL/GenBank/DDBJ whole genome shotgun (WGS) entry which is preliminary data.</text>
</comment>
<accession>A0A645IDM0</accession>
<organism evidence="1">
    <name type="scientific">bioreactor metagenome</name>
    <dbReference type="NCBI Taxonomy" id="1076179"/>
    <lineage>
        <taxon>unclassified sequences</taxon>
        <taxon>metagenomes</taxon>
        <taxon>ecological metagenomes</taxon>
    </lineage>
</organism>
<gene>
    <name evidence="1" type="ORF">SDC9_196965</name>
</gene>
<dbReference type="AlphaFoldDB" id="A0A645IDM0"/>
<reference evidence="1" key="1">
    <citation type="submission" date="2019-08" db="EMBL/GenBank/DDBJ databases">
        <authorList>
            <person name="Kucharzyk K."/>
            <person name="Murdoch R.W."/>
            <person name="Higgins S."/>
            <person name="Loffler F."/>
        </authorList>
    </citation>
    <scope>NUCLEOTIDE SEQUENCE</scope>
</reference>
<evidence type="ECO:0000313" key="1">
    <source>
        <dbReference type="EMBL" id="MPN49347.1"/>
    </source>
</evidence>
<name>A0A645IDM0_9ZZZZ</name>
<dbReference type="EMBL" id="VSSQ01112512">
    <property type="protein sequence ID" value="MPN49347.1"/>
    <property type="molecule type" value="Genomic_DNA"/>
</dbReference>
<sequence length="60" mass="6579">MLGKIHTVLVAGKVGELVYDYLQLENKVLIDDPQFGNATGFRIMAANLVNSLTKKTNNNS</sequence>
<protein>
    <submittedName>
        <fullName evidence="1">Uncharacterized protein</fullName>
    </submittedName>
</protein>
<proteinExistence type="predicted"/>